<dbReference type="InterPro" id="IPR017911">
    <property type="entry name" value="MacB-like_ATP-bd"/>
</dbReference>
<dbReference type="KEGG" id="acht:bsdcttw_24610"/>
<dbReference type="SMART" id="SM00382">
    <property type="entry name" value="AAA"/>
    <property type="match status" value="1"/>
</dbReference>
<dbReference type="CDD" id="cd03255">
    <property type="entry name" value="ABC_MJ0796_LolCDE_FtsE"/>
    <property type="match status" value="1"/>
</dbReference>
<sequence>MELLQVQNLKKVYNTRLGGQQVQALHNVSFDVGRGEFVAIMGASGSGKTTLLNIIASLDKASSGEVFLEGMGLSAIKDRELSAFRRTNLGFVFQDFNLLDNLTVKDNILLPLVLSGEAIKVMEEKLIPLVKRLGIEKLLSKYPYEISGGEKQRTAMARAFITGPKLILADEPTGALDSKASSLVLSLFEELNKNGQTILMVTHSTLAASYAKRVIFIKDGDLFSQVYRGDDSKKVFFDKIVSTLSILSEGGADIG</sequence>
<evidence type="ECO:0000256" key="1">
    <source>
        <dbReference type="ARBA" id="ARBA00005417"/>
    </source>
</evidence>
<dbReference type="FunFam" id="3.40.50.300:FF:000032">
    <property type="entry name" value="Export ABC transporter ATP-binding protein"/>
    <property type="match status" value="1"/>
</dbReference>
<reference evidence="6 7" key="2">
    <citation type="submission" date="2020-08" db="EMBL/GenBank/DDBJ databases">
        <authorList>
            <person name="Ueki A."/>
            <person name="Tonouchi A."/>
        </authorList>
    </citation>
    <scope>NUCLEOTIDE SEQUENCE [LARGE SCALE GENOMIC DNA]</scope>
    <source>
        <strain evidence="6 7">CTTW</strain>
    </source>
</reference>
<reference evidence="6 7" key="1">
    <citation type="submission" date="2020-08" db="EMBL/GenBank/DDBJ databases">
        <title>Draft genome sequencing of an Anaerocolumna strain isolated from anoxic soil subjected to BSD treatment.</title>
        <authorList>
            <person name="Uek A."/>
            <person name="Tonouchi A."/>
        </authorList>
    </citation>
    <scope>NUCLEOTIDE SEQUENCE [LARGE SCALE GENOMIC DNA]</scope>
    <source>
        <strain evidence="6 7">CTTW</strain>
    </source>
</reference>
<comment type="similarity">
    <text evidence="1">Belongs to the ABC transporter superfamily.</text>
</comment>
<dbReference type="PANTHER" id="PTHR42798">
    <property type="entry name" value="LIPOPROTEIN-RELEASING SYSTEM ATP-BINDING PROTEIN LOLD"/>
    <property type="match status" value="1"/>
</dbReference>
<dbReference type="GO" id="GO:0098796">
    <property type="term" value="C:membrane protein complex"/>
    <property type="evidence" value="ECO:0007669"/>
    <property type="project" value="UniProtKB-ARBA"/>
</dbReference>
<evidence type="ECO:0000256" key="2">
    <source>
        <dbReference type="ARBA" id="ARBA00022448"/>
    </source>
</evidence>
<dbReference type="RefSeq" id="WP_185255190.1">
    <property type="nucleotide sequence ID" value="NZ_AP023368.1"/>
</dbReference>
<feature type="domain" description="ABC transporter" evidence="5">
    <location>
        <begin position="4"/>
        <end position="244"/>
    </location>
</feature>
<accession>A0A7I8DM21</accession>
<keyword evidence="7" id="KW-1185">Reference proteome</keyword>
<evidence type="ECO:0000313" key="6">
    <source>
        <dbReference type="EMBL" id="BCJ99420.1"/>
    </source>
</evidence>
<dbReference type="Proteomes" id="UP000515703">
    <property type="component" value="Chromosome"/>
</dbReference>
<evidence type="ECO:0000313" key="7">
    <source>
        <dbReference type="Proteomes" id="UP000515703"/>
    </source>
</evidence>
<dbReference type="AlphaFoldDB" id="A0A7I8DM21"/>
<dbReference type="SUPFAM" id="SSF52540">
    <property type="entry name" value="P-loop containing nucleoside triphosphate hydrolases"/>
    <property type="match status" value="1"/>
</dbReference>
<dbReference type="PANTHER" id="PTHR42798:SF7">
    <property type="entry name" value="ALPHA-D-RIBOSE 1-METHYLPHOSPHONATE 5-TRIPHOSPHATE SYNTHASE SUBUNIT PHNL"/>
    <property type="match status" value="1"/>
</dbReference>
<organism evidence="6 7">
    <name type="scientific">Anaerocolumna chitinilytica</name>
    <dbReference type="NCBI Taxonomy" id="1727145"/>
    <lineage>
        <taxon>Bacteria</taxon>
        <taxon>Bacillati</taxon>
        <taxon>Bacillota</taxon>
        <taxon>Clostridia</taxon>
        <taxon>Lachnospirales</taxon>
        <taxon>Lachnospiraceae</taxon>
        <taxon>Anaerocolumna</taxon>
    </lineage>
</organism>
<protein>
    <submittedName>
        <fullName evidence="6">Bacteriocin ABC transporter ATP-binding protein</fullName>
    </submittedName>
</protein>
<dbReference type="EMBL" id="AP023368">
    <property type="protein sequence ID" value="BCJ99420.1"/>
    <property type="molecule type" value="Genomic_DNA"/>
</dbReference>
<evidence type="ECO:0000256" key="4">
    <source>
        <dbReference type="ARBA" id="ARBA00022840"/>
    </source>
</evidence>
<dbReference type="Pfam" id="PF00005">
    <property type="entry name" value="ABC_tran"/>
    <property type="match status" value="1"/>
</dbReference>
<dbReference type="InterPro" id="IPR003593">
    <property type="entry name" value="AAA+_ATPase"/>
</dbReference>
<evidence type="ECO:0000256" key="3">
    <source>
        <dbReference type="ARBA" id="ARBA00022741"/>
    </source>
</evidence>
<name>A0A7I8DM21_9FIRM</name>
<evidence type="ECO:0000259" key="5">
    <source>
        <dbReference type="PROSITE" id="PS50893"/>
    </source>
</evidence>
<dbReference type="Gene3D" id="3.40.50.300">
    <property type="entry name" value="P-loop containing nucleotide triphosphate hydrolases"/>
    <property type="match status" value="1"/>
</dbReference>
<keyword evidence="3" id="KW-0547">Nucleotide-binding</keyword>
<dbReference type="InterPro" id="IPR027417">
    <property type="entry name" value="P-loop_NTPase"/>
</dbReference>
<keyword evidence="2" id="KW-0813">Transport</keyword>
<dbReference type="InterPro" id="IPR003439">
    <property type="entry name" value="ABC_transporter-like_ATP-bd"/>
</dbReference>
<dbReference type="PROSITE" id="PS50893">
    <property type="entry name" value="ABC_TRANSPORTER_2"/>
    <property type="match status" value="1"/>
</dbReference>
<dbReference type="GO" id="GO:0005524">
    <property type="term" value="F:ATP binding"/>
    <property type="evidence" value="ECO:0007669"/>
    <property type="project" value="UniProtKB-KW"/>
</dbReference>
<keyword evidence="4 6" id="KW-0067">ATP-binding</keyword>
<dbReference type="GO" id="GO:0022857">
    <property type="term" value="F:transmembrane transporter activity"/>
    <property type="evidence" value="ECO:0007669"/>
    <property type="project" value="UniProtKB-ARBA"/>
</dbReference>
<dbReference type="GO" id="GO:0016887">
    <property type="term" value="F:ATP hydrolysis activity"/>
    <property type="evidence" value="ECO:0007669"/>
    <property type="project" value="InterPro"/>
</dbReference>
<proteinExistence type="inferred from homology"/>
<gene>
    <name evidence="6" type="ORF">bsdcttw_24610</name>
</gene>